<sequence>MYFVWAYRDERIRRFICEVIADSSGNWRPTELTNKRNADFFNLWLSKKASKKARSNFEFFLSETGIFDASSNTVRLEREDGWLEQAAIVAAQHEPDLVARDELLANPINFLRDRGWLGLLNSDDTVKIVVPPTNLLDTDLLEDESIETCPATVSQSRDWDRRPPSGASSAKGATFNLNMIARERANKSHYDLEKALADLVRKIGCAPKYNQNIDLHFEVEGHSVLVEIKSCTDRNFHTQARRGISQLLEYRFLYRDLLDPGEWMLLLMEAAPPEGKEWLVEHASSVGIILAWMDAKSEKVVTTTEIPATLTRVLSSV</sequence>
<keyword evidence="4" id="KW-1185">Reference proteome</keyword>
<evidence type="ECO:0000313" key="1">
    <source>
        <dbReference type="EMBL" id="RED29163.1"/>
    </source>
</evidence>
<dbReference type="Proteomes" id="UP000252631">
    <property type="component" value="Unassembled WGS sequence"/>
</dbReference>
<organism evidence="2 3">
    <name type="scientific">Rhodopseudomonas pentothenatexigens</name>
    <dbReference type="NCBI Taxonomy" id="999699"/>
    <lineage>
        <taxon>Bacteria</taxon>
        <taxon>Pseudomonadati</taxon>
        <taxon>Pseudomonadota</taxon>
        <taxon>Alphaproteobacteria</taxon>
        <taxon>Hyphomicrobiales</taxon>
        <taxon>Nitrobacteraceae</taxon>
        <taxon>Rhodopseudomonas</taxon>
    </lineage>
</organism>
<reference evidence="1 4" key="2">
    <citation type="submission" date="2018-07" db="EMBL/GenBank/DDBJ databases">
        <title>Genomic Encyclopedia of Archaeal and Bacterial Type Strains, Phase II (KMG-II): from individual species to whole genera.</title>
        <authorList>
            <person name="Goeker M."/>
        </authorList>
    </citation>
    <scope>NUCLEOTIDE SEQUENCE [LARGE SCALE GENOMIC DNA]</scope>
    <source>
        <strain evidence="1 4">JA575</strain>
    </source>
</reference>
<dbReference type="EMBL" id="QRDT01000019">
    <property type="protein sequence ID" value="RED29163.1"/>
    <property type="molecule type" value="Genomic_DNA"/>
</dbReference>
<proteinExistence type="predicted"/>
<gene>
    <name evidence="1" type="ORF">BJ125_11931</name>
    <name evidence="2" type="ORF">SAMN05892882_11931</name>
</gene>
<name>A0A336JRW4_9BRAD</name>
<reference evidence="2 3" key="1">
    <citation type="submission" date="2017-08" db="EMBL/GenBank/DDBJ databases">
        <authorList>
            <person name="de Groot N.N."/>
        </authorList>
    </citation>
    <scope>NUCLEOTIDE SEQUENCE [LARGE SCALE GENOMIC DNA]</scope>
    <source>
        <strain evidence="2 3">JA575</strain>
    </source>
</reference>
<dbReference type="AlphaFoldDB" id="A0A336JRW4"/>
<dbReference type="EMBL" id="UFQQ01000019">
    <property type="protein sequence ID" value="SSW92362.1"/>
    <property type="molecule type" value="Genomic_DNA"/>
</dbReference>
<accession>A0A336JRW4</accession>
<evidence type="ECO:0000313" key="4">
    <source>
        <dbReference type="Proteomes" id="UP000256343"/>
    </source>
</evidence>
<protein>
    <submittedName>
        <fullName evidence="2">Uncharacterized protein</fullName>
    </submittedName>
</protein>
<evidence type="ECO:0000313" key="3">
    <source>
        <dbReference type="Proteomes" id="UP000252631"/>
    </source>
</evidence>
<evidence type="ECO:0000313" key="2">
    <source>
        <dbReference type="EMBL" id="SSW92362.1"/>
    </source>
</evidence>
<dbReference type="Proteomes" id="UP000256343">
    <property type="component" value="Unassembled WGS sequence"/>
</dbReference>